<dbReference type="PANTHER" id="PTHR13298">
    <property type="entry name" value="CYTOSOLIC REGULATOR PIANISSIMO"/>
    <property type="match status" value="1"/>
</dbReference>
<dbReference type="SMART" id="SM01308">
    <property type="entry name" value="RICTOR_N"/>
    <property type="match status" value="1"/>
</dbReference>
<evidence type="ECO:0008006" key="8">
    <source>
        <dbReference type="Google" id="ProtNLM"/>
    </source>
</evidence>
<feature type="compositionally biased region" description="Polar residues" evidence="2">
    <location>
        <begin position="1696"/>
        <end position="1707"/>
    </location>
</feature>
<feature type="compositionally biased region" description="Basic and acidic residues" evidence="2">
    <location>
        <begin position="1277"/>
        <end position="1288"/>
    </location>
</feature>
<dbReference type="GO" id="GO:0051897">
    <property type="term" value="P:positive regulation of phosphatidylinositol 3-kinase/protein kinase B signal transduction"/>
    <property type="evidence" value="ECO:0007669"/>
    <property type="project" value="TreeGrafter"/>
</dbReference>
<feature type="region of interest" description="Disordered" evidence="2">
    <location>
        <begin position="1486"/>
        <end position="1508"/>
    </location>
</feature>
<evidence type="ECO:0000259" key="5">
    <source>
        <dbReference type="SMART" id="SM01310"/>
    </source>
</evidence>
<sequence>MATGLVRPVRHFRSGRTRVRHDSAEDVVITLDFSRESQENVKEILKNVVVQRGVPRSRKTAYLNSFVKLIRKIGYDGDLGIPIPDIMMCLEANLLNEAKQVRAASLRVLRYLLPYPDSLECFLNLHLDFLVARCLDVSLDNEIERIHAIKLIRQIIKISPSQFPKSLLYALVAIGNDGTTERDRMVRVSLETLCEIAITNIDLVANCGGIQTLTWNILDCHQYPRLNEALTATIIFLLNHPKTRHHVRPQVDLERLLAPFTDSHFRYSIEDARGQERDSRFIASKLAVITVMRSWPGLIRLCHPEGSGMQSLIGILYLPYVEIRKYILEVMSDLFRLSLPPWTEDFSVAFASLDPSEMQDSWKITEGFVAEEGRAILPHISRTRPNLIDHHLAILLSAWFSAGLREALIEVVISSEGPLFNRAVLLLGQLMHMANCLLPPECLPHHECLPSLISMASSTELPSAKRDQAHQAVMCLTRFHKMMKRGPKPCSLFLDQVLQHAGKMSEVTSKRWHLRREKLSEYYFKKVSSEEITNQAIRDSNVNAMKPPSEWDWSVIVAVLRWPDDKLKKLDDQNHSRFIRLLCVFYKPESEQFSKTDLNDPNSRMMCIVGCHLIDYLMFSNTDESDKMVTDFLQDLGENLKEVTKLNVPVEENATFGVRRLHEKMCRFYFIFIGRFSATKKGCVRLEKSGIIQTLMEMMAPTSNILYVKLAISALNFSVDGSTRPILSKALTATADVCRVYATKMMRVLMRAGTPGFGQWGIEMLVTQLYDQEKSVAMSALHILDEACDNEDYLKSLIKLRPSLLHLGEKGVLLLSRFVSSVQGFRSLNDANFIASQLEKWHKSFNELYVDIVEEMLNEALMTYEKTFSGSCRRRSIHKGPKKDVFLPAHLYGQLTMHSEGLDLLRNENCISEYFNCIHNQTLLDSKDIRCLKTALWAVGHIGLSVEGLAWLESQNIIPEIIRLAEECGVFSVRGTAIFILGLVACTRKGTDILCELGWESRCHSRKETFPVLDQDGWMHAPMEEALFLSDRLAASQQAEGLASGTSPTSPAPHGLSLIQEEPFFRSTTSRPGSLPPGASSLRASMSSVHSARDPLMMAGPHRHLSGLGQPPSFHSIPPFRSPPGLNVKPITDFGGPGHSLPHRSKSERALPRQAAEFRPRAQTGDKSTMPAPPEATVAQKCESEPVNVDSIRLEIVGERESRHSTSSRDSIQLIASPVVKLRTSSDEDSAVHSDNCDSNSATHSAKRTNSGDSSANTNNNNNALDNSHNDVSQKVLSDDSESHREGESEPSFKFSPQLSPQSGDMAGGDGVESNEGVTFRVGSYILGSGATKDSSSSGSSNRSKSRGSSFNTNTDSTSGVGSCDSNRIPHAGAQAHKQHSALISTSSSTSSVLTPIPSSSSLSTLVSSTSVLQSVNEQEAEPVHHSALQRSLFRLTRVPSYKRRSASPAIGGSGNASAHHITANGGFTSPRDVLGYAALRSIKRQRAHSSETEADPVMGGAKSSTHLDPSTLLRRTISQDSEVSLDSNMWLSMRRNVSNISLQDQEAPSSPLSTLNKAAFKPVSPCNRFVGITLPVDIRMIFEVLEGEDHRTSSDPADDTTNQNALTKPEVISLSSHVPPLKLETSFCHNIEICLLCTPFRQRNFPLTEKKVGVENEHAQPDSEVIEETSGQNSQVNESRRLQGGSVVEAAAGNTPGSNASSSGSHDTGPKKLTEDSEAGRELIRMEVMRLIVNLGSSVGLKASESGLLNLKQRFPKCFRDVCFYSEVCHLLSTYAYRLLARRFIHELFDDLNTEPLLLSPCQYLDIDTFQHMEPIKQDSLDEFHDFSFS</sequence>
<dbReference type="GO" id="GO:0043539">
    <property type="term" value="F:protein serine/threonine kinase activator activity"/>
    <property type="evidence" value="ECO:0007669"/>
    <property type="project" value="TreeGrafter"/>
</dbReference>
<evidence type="ECO:0000313" key="6">
    <source>
        <dbReference type="EMBL" id="KAK3794587.1"/>
    </source>
</evidence>
<dbReference type="InterPro" id="IPR016024">
    <property type="entry name" value="ARM-type_fold"/>
</dbReference>
<feature type="compositionally biased region" description="Low complexity" evidence="2">
    <location>
        <begin position="1251"/>
        <end position="1271"/>
    </location>
</feature>
<evidence type="ECO:0000256" key="2">
    <source>
        <dbReference type="SAM" id="MobiDB-lite"/>
    </source>
</evidence>
<keyword evidence="7" id="KW-1185">Reference proteome</keyword>
<feature type="region of interest" description="Disordered" evidence="2">
    <location>
        <begin position="1066"/>
        <end position="1183"/>
    </location>
</feature>
<dbReference type="Pfam" id="PF14663">
    <property type="entry name" value="RasGEF_N_2"/>
    <property type="match status" value="1"/>
</dbReference>
<dbReference type="InterPro" id="IPR029453">
    <property type="entry name" value="Rictor_IV"/>
</dbReference>
<feature type="domain" description="Rapamycin-insensitive companion of mTOR middle" evidence="3">
    <location>
        <begin position="528"/>
        <end position="752"/>
    </location>
</feature>
<gene>
    <name evidence="6" type="ORF">RRG08_003735</name>
</gene>
<dbReference type="Proteomes" id="UP001283361">
    <property type="component" value="Unassembled WGS sequence"/>
</dbReference>
<evidence type="ECO:0000256" key="1">
    <source>
        <dbReference type="ARBA" id="ARBA00008878"/>
    </source>
</evidence>
<dbReference type="InterPro" id="IPR029452">
    <property type="entry name" value="RICTOR_V"/>
</dbReference>
<feature type="compositionally biased region" description="Low complexity" evidence="2">
    <location>
        <begin position="1328"/>
        <end position="1350"/>
    </location>
</feature>
<organism evidence="6 7">
    <name type="scientific">Elysia crispata</name>
    <name type="common">lettuce slug</name>
    <dbReference type="NCBI Taxonomy" id="231223"/>
    <lineage>
        <taxon>Eukaryota</taxon>
        <taxon>Metazoa</taxon>
        <taxon>Spiralia</taxon>
        <taxon>Lophotrochozoa</taxon>
        <taxon>Mollusca</taxon>
        <taxon>Gastropoda</taxon>
        <taxon>Heterobranchia</taxon>
        <taxon>Euthyneura</taxon>
        <taxon>Panpulmonata</taxon>
        <taxon>Sacoglossa</taxon>
        <taxon>Placobranchoidea</taxon>
        <taxon>Plakobranchidae</taxon>
        <taxon>Elysia</taxon>
    </lineage>
</organism>
<dbReference type="GO" id="GO:0031932">
    <property type="term" value="C:TORC2 complex"/>
    <property type="evidence" value="ECO:0007669"/>
    <property type="project" value="InterPro"/>
</dbReference>
<evidence type="ECO:0000259" key="3">
    <source>
        <dbReference type="SMART" id="SM01307"/>
    </source>
</evidence>
<dbReference type="Pfam" id="PF14668">
    <property type="entry name" value="RICTOR_V"/>
    <property type="match status" value="1"/>
</dbReference>
<dbReference type="SMART" id="SM01307">
    <property type="entry name" value="RICTOR_M"/>
    <property type="match status" value="1"/>
</dbReference>
<feature type="domain" description="Rapamycin-insensitive companion of mTOR N-terminal" evidence="4">
    <location>
        <begin position="60"/>
        <end position="439"/>
    </location>
</feature>
<protein>
    <recommendedName>
        <fullName evidence="8">Rapamycin-insensitive companion of mTOR</fullName>
    </recommendedName>
</protein>
<name>A0AAE1AVE0_9GAST</name>
<dbReference type="InterPro" id="IPR029451">
    <property type="entry name" value="RICTOR_M"/>
</dbReference>
<proteinExistence type="inferred from homology"/>
<dbReference type="SMART" id="SM01310">
    <property type="entry name" value="RICTOR_V"/>
    <property type="match status" value="1"/>
</dbReference>
<feature type="domain" description="Rapamycin-insensitive companion of mTOR" evidence="5">
    <location>
        <begin position="929"/>
        <end position="1001"/>
    </location>
</feature>
<dbReference type="GO" id="GO:0038203">
    <property type="term" value="P:TORC2 signaling"/>
    <property type="evidence" value="ECO:0007669"/>
    <property type="project" value="TreeGrafter"/>
</dbReference>
<dbReference type="PANTHER" id="PTHR13298:SF11">
    <property type="entry name" value="RAPAMYCIN-INSENSITIVE COMPANION OF MTOR"/>
    <property type="match status" value="1"/>
</dbReference>
<feature type="region of interest" description="Disordered" evidence="2">
    <location>
        <begin position="1328"/>
        <end position="1383"/>
    </location>
</feature>
<comment type="similarity">
    <text evidence="1">Belongs to the RICTOR family.</text>
</comment>
<dbReference type="Pfam" id="PF14664">
    <property type="entry name" value="RICTOR_N"/>
    <property type="match status" value="1"/>
</dbReference>
<dbReference type="InterPro" id="IPR028267">
    <property type="entry name" value="Pianissimo_N"/>
</dbReference>
<feature type="compositionally biased region" description="Basic and acidic residues" evidence="2">
    <location>
        <begin position="1145"/>
        <end position="1160"/>
    </location>
</feature>
<reference evidence="6" key="1">
    <citation type="journal article" date="2023" name="G3 (Bethesda)">
        <title>A reference genome for the long-term kleptoplast-retaining sea slug Elysia crispata morphotype clarki.</title>
        <authorList>
            <person name="Eastman K.E."/>
            <person name="Pendleton A.L."/>
            <person name="Shaikh M.A."/>
            <person name="Suttiyut T."/>
            <person name="Ogas R."/>
            <person name="Tomko P."/>
            <person name="Gavelis G."/>
            <person name="Widhalm J.R."/>
            <person name="Wisecaver J.H."/>
        </authorList>
    </citation>
    <scope>NUCLEOTIDE SEQUENCE</scope>
    <source>
        <strain evidence="6">ECLA1</strain>
    </source>
</reference>
<dbReference type="SMART" id="SM01303">
    <property type="entry name" value="RasGEF_N_2"/>
    <property type="match status" value="1"/>
</dbReference>
<evidence type="ECO:0000313" key="7">
    <source>
        <dbReference type="Proteomes" id="UP001283361"/>
    </source>
</evidence>
<dbReference type="SUPFAM" id="SSF48371">
    <property type="entry name" value="ARM repeat"/>
    <property type="match status" value="2"/>
</dbReference>
<dbReference type="Pfam" id="PF14666">
    <property type="entry name" value="RICTOR_M"/>
    <property type="match status" value="1"/>
</dbReference>
<feature type="region of interest" description="Disordered" evidence="2">
    <location>
        <begin position="1655"/>
        <end position="1717"/>
    </location>
</feature>
<feature type="region of interest" description="Disordered" evidence="2">
    <location>
        <begin position="1225"/>
        <end position="1316"/>
    </location>
</feature>
<evidence type="ECO:0000259" key="4">
    <source>
        <dbReference type="SMART" id="SM01308"/>
    </source>
</evidence>
<feature type="compositionally biased region" description="Basic and acidic residues" evidence="2">
    <location>
        <begin position="1225"/>
        <end position="1236"/>
    </location>
</feature>
<dbReference type="InterPro" id="IPR028268">
    <property type="entry name" value="Pianissimo_fam"/>
</dbReference>
<accession>A0AAE1AVE0</accession>
<feature type="region of interest" description="Disordered" evidence="2">
    <location>
        <begin position="1445"/>
        <end position="1466"/>
    </location>
</feature>
<comment type="caution">
    <text evidence="6">The sequence shown here is derived from an EMBL/GenBank/DDBJ whole genome shotgun (WGS) entry which is preliminary data.</text>
</comment>
<feature type="compositionally biased region" description="Polar residues" evidence="2">
    <location>
        <begin position="1351"/>
        <end position="1366"/>
    </location>
</feature>
<dbReference type="EMBL" id="JAWDGP010001105">
    <property type="protein sequence ID" value="KAK3794587.1"/>
    <property type="molecule type" value="Genomic_DNA"/>
</dbReference>